<dbReference type="GO" id="GO:0005737">
    <property type="term" value="C:cytoplasm"/>
    <property type="evidence" value="ECO:0007669"/>
    <property type="project" value="TreeGrafter"/>
</dbReference>
<keyword evidence="2" id="KW-0677">Repeat</keyword>
<dbReference type="PANTHER" id="PTHR46042:SF1">
    <property type="entry name" value="DIPHTHINE METHYLTRANSFERASE"/>
    <property type="match status" value="1"/>
</dbReference>
<dbReference type="EMBL" id="BNCQ01000004">
    <property type="protein sequence ID" value="GIL96967.1"/>
    <property type="molecule type" value="Genomic_DNA"/>
</dbReference>
<organism evidence="4 5">
    <name type="scientific">Volvox reticuliferus</name>
    <dbReference type="NCBI Taxonomy" id="1737510"/>
    <lineage>
        <taxon>Eukaryota</taxon>
        <taxon>Viridiplantae</taxon>
        <taxon>Chlorophyta</taxon>
        <taxon>core chlorophytes</taxon>
        <taxon>Chlorophyceae</taxon>
        <taxon>CS clade</taxon>
        <taxon>Chlamydomonadales</taxon>
        <taxon>Volvocaceae</taxon>
        <taxon>Volvox</taxon>
    </lineage>
</organism>
<evidence type="ECO:0000313" key="4">
    <source>
        <dbReference type="EMBL" id="GIL96967.1"/>
    </source>
</evidence>
<evidence type="ECO:0000256" key="3">
    <source>
        <dbReference type="ARBA" id="ARBA00043952"/>
    </source>
</evidence>
<comment type="caution">
    <text evidence="4">The sequence shown here is derived from an EMBL/GenBank/DDBJ whole genome shotgun (WGS) entry which is preliminary data.</text>
</comment>
<evidence type="ECO:0000313" key="5">
    <source>
        <dbReference type="Proteomes" id="UP000722791"/>
    </source>
</evidence>
<keyword evidence="1" id="KW-0853">WD repeat</keyword>
<dbReference type="GO" id="GO:0017183">
    <property type="term" value="P:protein histidyl modification to diphthamide"/>
    <property type="evidence" value="ECO:0007669"/>
    <property type="project" value="TreeGrafter"/>
</dbReference>
<dbReference type="GO" id="GO:0061685">
    <property type="term" value="F:diphthine methylesterase activity"/>
    <property type="evidence" value="ECO:0007669"/>
    <property type="project" value="TreeGrafter"/>
</dbReference>
<evidence type="ECO:0000256" key="1">
    <source>
        <dbReference type="ARBA" id="ARBA00022574"/>
    </source>
</evidence>
<proteinExistence type="predicted"/>
<gene>
    <name evidence="4" type="ORF">Vretimale_2686</name>
</gene>
<dbReference type="PANTHER" id="PTHR46042">
    <property type="entry name" value="DIPHTHINE METHYLTRANSFERASE"/>
    <property type="match status" value="1"/>
</dbReference>
<protein>
    <submittedName>
        <fullName evidence="4">Uncharacterized protein</fullName>
    </submittedName>
</protein>
<dbReference type="AlphaFoldDB" id="A0A8J4G356"/>
<evidence type="ECO:0000256" key="2">
    <source>
        <dbReference type="ARBA" id="ARBA00022737"/>
    </source>
</evidence>
<sequence length="120" mass="13202">MRNTSKPVLVSQLNTGGGNWRLRWHPHDVHVLLAACMYNGFAVLRCCTSDFRSLALVSMYQSPNKHIAYGADWWQGGSAAGETSCSGSSSSSSADKGRRSLAATCSFYDRQHTLVWLETE</sequence>
<dbReference type="Proteomes" id="UP000722791">
    <property type="component" value="Unassembled WGS sequence"/>
</dbReference>
<comment type="pathway">
    <text evidence="3">Protein modification.</text>
</comment>
<reference evidence="4" key="1">
    <citation type="journal article" date="2021" name="Proc. Natl. Acad. Sci. U.S.A.">
        <title>Three genomes in the algal genus Volvox reveal the fate of a haploid sex-determining region after a transition to homothallism.</title>
        <authorList>
            <person name="Yamamoto K."/>
            <person name="Hamaji T."/>
            <person name="Kawai-Toyooka H."/>
            <person name="Matsuzaki R."/>
            <person name="Takahashi F."/>
            <person name="Nishimura Y."/>
            <person name="Kawachi M."/>
            <person name="Noguchi H."/>
            <person name="Minakuchi Y."/>
            <person name="Umen J.G."/>
            <person name="Toyoda A."/>
            <person name="Nozaki H."/>
        </authorList>
    </citation>
    <scope>NUCLEOTIDE SEQUENCE</scope>
    <source>
        <strain evidence="4">NIES-3785</strain>
    </source>
</reference>
<name>A0A8J4G356_9CHLO</name>
<accession>A0A8J4G356</accession>
<dbReference type="InterPro" id="IPR052415">
    <property type="entry name" value="Diphthine_MTase"/>
</dbReference>